<feature type="region of interest" description="Disordered" evidence="1">
    <location>
        <begin position="51"/>
        <end position="79"/>
    </location>
</feature>
<organism evidence="2 3">
    <name type="scientific">Pleurodeles waltl</name>
    <name type="common">Iberian ribbed newt</name>
    <dbReference type="NCBI Taxonomy" id="8319"/>
    <lineage>
        <taxon>Eukaryota</taxon>
        <taxon>Metazoa</taxon>
        <taxon>Chordata</taxon>
        <taxon>Craniata</taxon>
        <taxon>Vertebrata</taxon>
        <taxon>Euteleostomi</taxon>
        <taxon>Amphibia</taxon>
        <taxon>Batrachia</taxon>
        <taxon>Caudata</taxon>
        <taxon>Salamandroidea</taxon>
        <taxon>Salamandridae</taxon>
        <taxon>Pleurodelinae</taxon>
        <taxon>Pleurodeles</taxon>
    </lineage>
</organism>
<evidence type="ECO:0000256" key="1">
    <source>
        <dbReference type="SAM" id="MobiDB-lite"/>
    </source>
</evidence>
<sequence length="223" mass="24775">MAGIHRHLLQEPIGPNDNQCEVARRSSTAYRNSAQCQRNYLLSSCPSSQASTAEDEYEMETSSSVQTPGGPCDNEGQTHYPNLQIDRATIQELCAQQEPDLMSAIRKPTGISLLVQVLSVLIFQASGSFQTTVAMASRMSQPMFSNVLTRVLSALQKHMRIYILFPQVEDLATVKADFYALGHIPNIIDGTHVAFDPPLGNEQVFRNRKSYYSMNVQMLCLAD</sequence>
<evidence type="ECO:0000313" key="2">
    <source>
        <dbReference type="EMBL" id="KAJ1194324.1"/>
    </source>
</evidence>
<dbReference type="EMBL" id="JANPWB010000004">
    <property type="protein sequence ID" value="KAJ1194324.1"/>
    <property type="molecule type" value="Genomic_DNA"/>
</dbReference>
<dbReference type="AlphaFoldDB" id="A0AAV7V133"/>
<comment type="caution">
    <text evidence="2">The sequence shown here is derived from an EMBL/GenBank/DDBJ whole genome shotgun (WGS) entry which is preliminary data.</text>
</comment>
<name>A0AAV7V133_PLEWA</name>
<keyword evidence="3" id="KW-1185">Reference proteome</keyword>
<protein>
    <recommendedName>
        <fullName evidence="4">Nuclease HARBI1</fullName>
    </recommendedName>
</protein>
<evidence type="ECO:0000313" key="3">
    <source>
        <dbReference type="Proteomes" id="UP001066276"/>
    </source>
</evidence>
<gene>
    <name evidence="2" type="ORF">NDU88_003613</name>
</gene>
<reference evidence="2" key="1">
    <citation type="journal article" date="2022" name="bioRxiv">
        <title>Sequencing and chromosome-scale assembly of the giantPleurodeles waltlgenome.</title>
        <authorList>
            <person name="Brown T."/>
            <person name="Elewa A."/>
            <person name="Iarovenko S."/>
            <person name="Subramanian E."/>
            <person name="Araus A.J."/>
            <person name="Petzold A."/>
            <person name="Susuki M."/>
            <person name="Suzuki K.-i.T."/>
            <person name="Hayashi T."/>
            <person name="Toyoda A."/>
            <person name="Oliveira C."/>
            <person name="Osipova E."/>
            <person name="Leigh N.D."/>
            <person name="Simon A."/>
            <person name="Yun M.H."/>
        </authorList>
    </citation>
    <scope>NUCLEOTIDE SEQUENCE</scope>
    <source>
        <strain evidence="2">20211129_DDA</strain>
        <tissue evidence="2">Liver</tissue>
    </source>
</reference>
<accession>A0AAV7V133</accession>
<proteinExistence type="predicted"/>
<evidence type="ECO:0008006" key="4">
    <source>
        <dbReference type="Google" id="ProtNLM"/>
    </source>
</evidence>
<dbReference type="Proteomes" id="UP001066276">
    <property type="component" value="Chromosome 2_2"/>
</dbReference>